<dbReference type="GO" id="GO:0004499">
    <property type="term" value="F:N,N-dimethylaniline monooxygenase activity"/>
    <property type="evidence" value="ECO:0007669"/>
    <property type="project" value="InterPro"/>
</dbReference>
<keyword evidence="7" id="KW-0503">Monooxygenase</keyword>
<evidence type="ECO:0000256" key="4">
    <source>
        <dbReference type="ARBA" id="ARBA00022827"/>
    </source>
</evidence>
<sequence>MNLNQKELDVVVVGAGFSGMYLLHLLRKEGYSTRVFEKGDNVGGTWYWNRYPGAGCDIETMYYCYTFSEEIFKEWTWSTSFPRQPELLKYANFVADKLDLRRDIQFNTRIVSAHFDEKINKWQIQTDDNEVVIAKYFVTALGSLSSATHMPNIKGLKDFEGEIYHTGKWPHEKVDFKGKRVGVIGTGSSGVQAIPEIAKGAEHLKVFQRSPQWVFPCKDEPPKPKEVQAMKDNFHNWRRRMDESPGGFLQENFGKPYPTFDDTREERQKLYEKLWQSRSATALLSAYTDTRTNDAANEDVANFIRSKIKEIVKDSTTAEKLLPNLLVGAKRPIFGKDYYETYNRDNVSLVDIRDTSIEITKQGIRTGDTEHELDYIVFATGFDGLTGGLLKIDILGRNDLTLWGKWDGFKDFKTNLGLTHSGFPNMFTIWGPHSTAFTNALRGLELHVEWTFQCIDYLQKHAVETIEATAEAEDEWTNFNDAIASQSLSNRVPSWYHGANIEGKPPANLMYFGDWPTYKAKYDEVASKEYEGFLMTRSFETKLKR</sequence>
<evidence type="ECO:0000256" key="3">
    <source>
        <dbReference type="ARBA" id="ARBA00022630"/>
    </source>
</evidence>
<dbReference type="InterPro" id="IPR020946">
    <property type="entry name" value="Flavin_mOase-like"/>
</dbReference>
<accession>A0AA95MKG2</accession>
<comment type="similarity">
    <text evidence="2">Belongs to the FAD-binding monooxygenase family.</text>
</comment>
<dbReference type="PRINTS" id="PR00370">
    <property type="entry name" value="FMOXYGENASE"/>
</dbReference>
<dbReference type="GO" id="GO:0050660">
    <property type="term" value="F:flavin adenine dinucleotide binding"/>
    <property type="evidence" value="ECO:0007669"/>
    <property type="project" value="InterPro"/>
</dbReference>
<keyword evidence="5" id="KW-0521">NADP</keyword>
<dbReference type="GO" id="GO:0050661">
    <property type="term" value="F:NADP binding"/>
    <property type="evidence" value="ECO:0007669"/>
    <property type="project" value="InterPro"/>
</dbReference>
<reference evidence="8" key="1">
    <citation type="submission" date="2023-05" db="EMBL/GenBank/DDBJ databases">
        <title>Comparative genomics of Bacillaceae isolates and their secondary metabolite potential.</title>
        <authorList>
            <person name="Song L."/>
            <person name="Nielsen L.J."/>
            <person name="Mohite O."/>
            <person name="Xu X."/>
            <person name="Weber T."/>
            <person name="Kovacs A.T."/>
        </authorList>
    </citation>
    <scope>NUCLEOTIDE SEQUENCE</scope>
    <source>
        <strain evidence="8">XLM17</strain>
    </source>
</reference>
<dbReference type="KEGG" id="nnv:QNH39_14775"/>
<dbReference type="AlphaFoldDB" id="A0AA95MKG2"/>
<dbReference type="SUPFAM" id="SSF51905">
    <property type="entry name" value="FAD/NAD(P)-binding domain"/>
    <property type="match status" value="2"/>
</dbReference>
<dbReference type="EMBL" id="CP126114">
    <property type="protein sequence ID" value="WHY83949.1"/>
    <property type="molecule type" value="Genomic_DNA"/>
</dbReference>
<name>A0AA95MKG2_9BACI</name>
<dbReference type="Pfam" id="PF00743">
    <property type="entry name" value="FMO-like"/>
    <property type="match status" value="1"/>
</dbReference>
<evidence type="ECO:0000256" key="2">
    <source>
        <dbReference type="ARBA" id="ARBA00010139"/>
    </source>
</evidence>
<keyword evidence="9" id="KW-1185">Reference proteome</keyword>
<dbReference type="InterPro" id="IPR050775">
    <property type="entry name" value="FAD-binding_Monooxygenases"/>
</dbReference>
<gene>
    <name evidence="8" type="ORF">QNH39_14775</name>
</gene>
<dbReference type="RefSeq" id="WP_066087894.1">
    <property type="nucleotide sequence ID" value="NZ_CP126114.1"/>
</dbReference>
<keyword evidence="3" id="KW-0285">Flavoprotein</keyword>
<evidence type="ECO:0000313" key="8">
    <source>
        <dbReference type="EMBL" id="WHY83949.1"/>
    </source>
</evidence>
<dbReference type="InterPro" id="IPR036188">
    <property type="entry name" value="FAD/NAD-bd_sf"/>
</dbReference>
<dbReference type="Proteomes" id="UP001178288">
    <property type="component" value="Chromosome"/>
</dbReference>
<evidence type="ECO:0000256" key="5">
    <source>
        <dbReference type="ARBA" id="ARBA00022857"/>
    </source>
</evidence>
<evidence type="ECO:0000256" key="7">
    <source>
        <dbReference type="ARBA" id="ARBA00023033"/>
    </source>
</evidence>
<evidence type="ECO:0000256" key="6">
    <source>
        <dbReference type="ARBA" id="ARBA00023002"/>
    </source>
</evidence>
<dbReference type="PANTHER" id="PTHR43098:SF3">
    <property type="entry name" value="L-ORNITHINE N(5)-MONOOXYGENASE-RELATED"/>
    <property type="match status" value="1"/>
</dbReference>
<keyword evidence="6 8" id="KW-0560">Oxidoreductase</keyword>
<dbReference type="PANTHER" id="PTHR43098">
    <property type="entry name" value="L-ORNITHINE N(5)-MONOOXYGENASE-RELATED"/>
    <property type="match status" value="1"/>
</dbReference>
<keyword evidence="4" id="KW-0274">FAD</keyword>
<dbReference type="InterPro" id="IPR000960">
    <property type="entry name" value="Flavin_mOase"/>
</dbReference>
<dbReference type="Gene3D" id="3.50.50.60">
    <property type="entry name" value="FAD/NAD(P)-binding domain"/>
    <property type="match status" value="2"/>
</dbReference>
<protein>
    <submittedName>
        <fullName evidence="8">NAD(P)/FAD-dependent oxidoreductase</fullName>
        <ecNumber evidence="8">1.14.13.-</ecNumber>
    </submittedName>
</protein>
<dbReference type="EC" id="1.14.13.-" evidence="8"/>
<comment type="cofactor">
    <cofactor evidence="1">
        <name>FAD</name>
        <dbReference type="ChEBI" id="CHEBI:57692"/>
    </cofactor>
</comment>
<evidence type="ECO:0000313" key="9">
    <source>
        <dbReference type="Proteomes" id="UP001178288"/>
    </source>
</evidence>
<proteinExistence type="inferred from homology"/>
<organism evidence="8 9">
    <name type="scientific">Neobacillus novalis</name>
    <dbReference type="NCBI Taxonomy" id="220687"/>
    <lineage>
        <taxon>Bacteria</taxon>
        <taxon>Bacillati</taxon>
        <taxon>Bacillota</taxon>
        <taxon>Bacilli</taxon>
        <taxon>Bacillales</taxon>
        <taxon>Bacillaceae</taxon>
        <taxon>Neobacillus</taxon>
    </lineage>
</organism>
<evidence type="ECO:0000256" key="1">
    <source>
        <dbReference type="ARBA" id="ARBA00001974"/>
    </source>
</evidence>